<evidence type="ECO:0000313" key="2">
    <source>
        <dbReference type="EMBL" id="KAK8847224.1"/>
    </source>
</evidence>
<feature type="domain" description="Protein kinase" evidence="1">
    <location>
        <begin position="21"/>
        <end position="270"/>
    </location>
</feature>
<dbReference type="CDD" id="cd00180">
    <property type="entry name" value="PKc"/>
    <property type="match status" value="1"/>
</dbReference>
<dbReference type="InterPro" id="IPR000719">
    <property type="entry name" value="Prot_kinase_dom"/>
</dbReference>
<dbReference type="PROSITE" id="PS50011">
    <property type="entry name" value="PROTEIN_KINASE_DOM"/>
    <property type="match status" value="1"/>
</dbReference>
<accession>A0ABR2HHB1</accession>
<dbReference type="PANTHER" id="PTHR24362:SF309">
    <property type="entry name" value="PROTEIN KINASE DOMAIN-CONTAINING PROTEIN"/>
    <property type="match status" value="1"/>
</dbReference>
<dbReference type="Gene3D" id="1.10.510.10">
    <property type="entry name" value="Transferase(Phosphotransferase) domain 1"/>
    <property type="match status" value="1"/>
</dbReference>
<evidence type="ECO:0000313" key="3">
    <source>
        <dbReference type="Proteomes" id="UP001470230"/>
    </source>
</evidence>
<dbReference type="Pfam" id="PF00069">
    <property type="entry name" value="Pkinase"/>
    <property type="match status" value="1"/>
</dbReference>
<dbReference type="EMBL" id="JAPFFF010000028">
    <property type="protein sequence ID" value="KAK8847224.1"/>
    <property type="molecule type" value="Genomic_DNA"/>
</dbReference>
<dbReference type="PROSITE" id="PS00108">
    <property type="entry name" value="PROTEIN_KINASE_ST"/>
    <property type="match status" value="1"/>
</dbReference>
<proteinExistence type="predicted"/>
<protein>
    <recommendedName>
        <fullName evidence="1">Protein kinase domain-containing protein</fullName>
    </recommendedName>
</protein>
<keyword evidence="3" id="KW-1185">Reference proteome</keyword>
<reference evidence="2 3" key="1">
    <citation type="submission" date="2024-04" db="EMBL/GenBank/DDBJ databases">
        <title>Tritrichomonas musculus Genome.</title>
        <authorList>
            <person name="Alves-Ferreira E."/>
            <person name="Grigg M."/>
            <person name="Lorenzi H."/>
            <person name="Galac M."/>
        </authorList>
    </citation>
    <scope>NUCLEOTIDE SEQUENCE [LARGE SCALE GENOMIC DNA]</scope>
    <source>
        <strain evidence="2 3">EAF2021</strain>
    </source>
</reference>
<name>A0ABR2HHB1_9EUKA</name>
<dbReference type="Proteomes" id="UP001470230">
    <property type="component" value="Unassembled WGS sequence"/>
</dbReference>
<organism evidence="2 3">
    <name type="scientific">Tritrichomonas musculus</name>
    <dbReference type="NCBI Taxonomy" id="1915356"/>
    <lineage>
        <taxon>Eukaryota</taxon>
        <taxon>Metamonada</taxon>
        <taxon>Parabasalia</taxon>
        <taxon>Tritrichomonadida</taxon>
        <taxon>Tritrichomonadidae</taxon>
        <taxon>Tritrichomonas</taxon>
    </lineage>
</organism>
<comment type="caution">
    <text evidence="2">The sequence shown here is derived from an EMBL/GenBank/DDBJ whole genome shotgun (WGS) entry which is preliminary data.</text>
</comment>
<dbReference type="InterPro" id="IPR008271">
    <property type="entry name" value="Ser/Thr_kinase_AS"/>
</dbReference>
<dbReference type="SUPFAM" id="SSF56112">
    <property type="entry name" value="Protein kinase-like (PK-like)"/>
    <property type="match status" value="1"/>
</dbReference>
<dbReference type="SMART" id="SM00220">
    <property type="entry name" value="S_TKc"/>
    <property type="match status" value="1"/>
</dbReference>
<dbReference type="PANTHER" id="PTHR24362">
    <property type="entry name" value="SERINE/THREONINE-PROTEIN KINASE NEK"/>
    <property type="match status" value="1"/>
</dbReference>
<evidence type="ECO:0000259" key="1">
    <source>
        <dbReference type="PROSITE" id="PS50011"/>
    </source>
</evidence>
<sequence>MIANKTALDYEIRIPEVISKYKVLEYINCGSFSVCYKVLDLGTHQYYCAKVASIEDMTIQGTLDSMKDEISILQMINHPNVIKCYDSFTIKNSDDDELFVIITEFCSCGNLYDYIYEHQDDMSTEDVKFFIKSIIEAVLHIHSIGIAHCDIKPNNILLDDQLNPKLCDFNLSKKVKYTKDMTCGGTFPYMAPEISEGKPVDFIKADIYSLGITIYEIAECCLPFCEDSEGNLFLSISTRDDELKDLVEKCTRYEPKTRVSTVFLIDEPFFYGCEDNYCDYNCNYNAHRNYYFEDEYDTFDTDEIQYNKNIKGNHKKNQKF</sequence>
<gene>
    <name evidence="2" type="ORF">M9Y10_019808</name>
</gene>
<dbReference type="InterPro" id="IPR011009">
    <property type="entry name" value="Kinase-like_dom_sf"/>
</dbReference>